<evidence type="ECO:0000313" key="3">
    <source>
        <dbReference type="EMBL" id="SDZ06723.1"/>
    </source>
</evidence>
<keyword evidence="4" id="KW-1185">Reference proteome</keyword>
<dbReference type="Gene3D" id="3.40.50.2000">
    <property type="entry name" value="Glycogen Phosphorylase B"/>
    <property type="match status" value="2"/>
</dbReference>
<evidence type="ECO:0000313" key="4">
    <source>
        <dbReference type="Proteomes" id="UP000199663"/>
    </source>
</evidence>
<organism evidence="3 4">
    <name type="scientific">Rhodonellum ikkaensis</name>
    <dbReference type="NCBI Taxonomy" id="336829"/>
    <lineage>
        <taxon>Bacteria</taxon>
        <taxon>Pseudomonadati</taxon>
        <taxon>Bacteroidota</taxon>
        <taxon>Cytophagia</taxon>
        <taxon>Cytophagales</taxon>
        <taxon>Cytophagaceae</taxon>
        <taxon>Rhodonellum</taxon>
    </lineage>
</organism>
<name>A0A1H3Q0G6_9BACT</name>
<dbReference type="RefSeq" id="WP_019600415.1">
    <property type="nucleotide sequence ID" value="NZ_FNQC01000005.1"/>
</dbReference>
<reference evidence="3 4" key="1">
    <citation type="submission" date="2016-10" db="EMBL/GenBank/DDBJ databases">
        <authorList>
            <person name="Varghese N."/>
            <person name="Submissions S."/>
        </authorList>
    </citation>
    <scope>NUCLEOTIDE SEQUENCE [LARGE SCALE GENOMIC DNA]</scope>
    <source>
        <strain evidence="3 4">DSM 17997</strain>
    </source>
</reference>
<dbReference type="PANTHER" id="PTHR12526:SF630">
    <property type="entry name" value="GLYCOSYLTRANSFERASE"/>
    <property type="match status" value="1"/>
</dbReference>
<dbReference type="EMBL" id="FNQC01000005">
    <property type="protein sequence ID" value="SDZ06723.1"/>
    <property type="molecule type" value="Genomic_DNA"/>
</dbReference>
<dbReference type="InterPro" id="IPR001296">
    <property type="entry name" value="Glyco_trans_1"/>
</dbReference>
<gene>
    <name evidence="3" type="ORF">SAMN05444412_105133</name>
</gene>
<dbReference type="PANTHER" id="PTHR12526">
    <property type="entry name" value="GLYCOSYLTRANSFERASE"/>
    <property type="match status" value="1"/>
</dbReference>
<dbReference type="Pfam" id="PF00534">
    <property type="entry name" value="Glycos_transf_1"/>
    <property type="match status" value="1"/>
</dbReference>
<dbReference type="InterPro" id="IPR028098">
    <property type="entry name" value="Glyco_trans_4-like_N"/>
</dbReference>
<evidence type="ECO:0000259" key="2">
    <source>
        <dbReference type="Pfam" id="PF13439"/>
    </source>
</evidence>
<comment type="caution">
    <text evidence="3">The sequence shown here is derived from an EMBL/GenBank/DDBJ whole genome shotgun (WGS) entry which is preliminary data.</text>
</comment>
<dbReference type="Pfam" id="PF13439">
    <property type="entry name" value="Glyco_transf_4"/>
    <property type="match status" value="1"/>
</dbReference>
<evidence type="ECO:0000259" key="1">
    <source>
        <dbReference type="Pfam" id="PF00534"/>
    </source>
</evidence>
<dbReference type="SUPFAM" id="SSF53756">
    <property type="entry name" value="UDP-Glycosyltransferase/glycogen phosphorylase"/>
    <property type="match status" value="1"/>
</dbReference>
<feature type="domain" description="Glycosyl transferase family 1" evidence="1">
    <location>
        <begin position="184"/>
        <end position="337"/>
    </location>
</feature>
<accession>A0A1H3Q0G6</accession>
<dbReference type="Proteomes" id="UP000199663">
    <property type="component" value="Unassembled WGS sequence"/>
</dbReference>
<protein>
    <submittedName>
        <fullName evidence="3">Glycosyltransferase involved in cell wall bisynthesis</fullName>
    </submittedName>
</protein>
<sequence>MKILCFIDSLGSGGAQRQLIELAIGFKESGNEVGILVYHDINFFKSDLEQAGISVKIIIEANYFKRIFLIRNFIRSYKPDVLLSFLEGVNFIATLSGFPFRSWKLVVGERSANPGILKNKKLRFYRFFHLFADYIVANSKANLNLVFQINPFINHKKCKVIYNSVRLSTYPIQLNNVESEIVNIVIAASYRDVKNLHGLILAIASMKSSDKRRLKINWFGDKNVNGNSNYFQNSIKLIKEFNLEEIIKLNDVTDNIQAEYYKADFVGLFSHYEGFPNTICEAMALGLPVLSSKISDIPFFIKEDINGFLCDSYSHNSINKMLLKAINSNIINRSEMGINNFILANKNFNRNSIIESYLKLFIN</sequence>
<feature type="domain" description="Glycosyltransferase subfamily 4-like N-terminal" evidence="2">
    <location>
        <begin position="13"/>
        <end position="167"/>
    </location>
</feature>
<proteinExistence type="predicted"/>